<evidence type="ECO:0000256" key="4">
    <source>
        <dbReference type="ARBA" id="ARBA00023235"/>
    </source>
</evidence>
<comment type="function">
    <text evidence="5">Protein with different functions depending on its subcellular location: involved in miRNA processing in the nucleus and acts as a tRNA pseudouridylate synthase in the cytoplasm. In the cytoplasm, acts as a pseudouridylate synthase by catalyzing synthesis of pseudouridine(54) and pseudouridine(55) from uracil-54 and uracil-55, respectively, in the psi GC loop of a subset of tRNAs. tRNA pseudouridylate synthase activity is enhanced by the presence of 1-methyladenosine at position 53-61 of tRNAs. Does not show tRNA pseudouridylate synthase activity in the nucleus. In the nucleus, promotes primary microRNAs (pri-miRNAs) processing independently of its RNA pseudouridylate synthase activity. Binds pri-miRNAs. Modulator of TRAIL/TNFSF10-induced cell death via activation of procaspase-8 and BID cleavage. Required for the progression of the apoptotic signal through intrinsic mitochondrial cell death.</text>
</comment>
<dbReference type="PANTHER" id="PTHR21568:SF0">
    <property type="entry name" value="TRNA PSEUDOURIDINE SYNTHASE PUS10"/>
    <property type="match status" value="1"/>
</dbReference>
<dbReference type="PANTHER" id="PTHR21568">
    <property type="entry name" value="TRNA PSEUDOURIDINE SYNTHASE PUS10"/>
    <property type="match status" value="1"/>
</dbReference>
<reference evidence="12" key="1">
    <citation type="submission" date="2020-03" db="EMBL/GenBank/DDBJ databases">
        <title>Studies in the Genomics of Life Span.</title>
        <authorList>
            <person name="Glass D."/>
        </authorList>
    </citation>
    <scope>NUCLEOTIDE SEQUENCE</scope>
    <source>
        <strain evidence="12">LTLLF</strain>
        <tissue evidence="12">Muscle</tissue>
    </source>
</reference>
<evidence type="ECO:0000256" key="9">
    <source>
        <dbReference type="SAM" id="MobiDB-lite"/>
    </source>
</evidence>
<dbReference type="Gene3D" id="3.30.70.3190">
    <property type="match status" value="1"/>
</dbReference>
<evidence type="ECO:0000256" key="1">
    <source>
        <dbReference type="ARBA" id="ARBA00009652"/>
    </source>
</evidence>
<accession>A0A8J6KZC9</accession>
<proteinExistence type="inferred from homology"/>
<sequence>MFPLTEENKHVAQMLLSSGTCPRCIFRFCGVDLHAPYKRPSKELLNDLQKFLETEKDELILEVPNPPLKKIRLQEDGTDNLSGNGQEGISATEDESIASDPSNSSVCNVCLGILQEFCEKEFIAKSVFTRMAVLKALNKIKEEDFLTQFPCPPDSPKTVCTVLEMECTHGAVFVAGRYNKYSRNLPQTPWIIDGERKMESSVEELISDHLLAVFKAESFNFSSSGREDVDVRTLGNGRPFAVELLNPHRVRFTSQEVKELQQKINKASDKIQVRDLQLVTREAIGYMKEGEEGKTKTYSALIWTNKAIQKNDIGFLNDLKDLKIDQKTPLRVLHRRPLAVRTRAIHSMETHYLDEHHFRLYLKTQAGTPVTRPSRDGSQGLVTKPIYFQPEASGSQADHKNDSAFFPALDTMPQVFFDGSEDKATQKDQKLELL</sequence>
<gene>
    <name evidence="12" type="ORF">LTLLF_128130</name>
</gene>
<feature type="domain" description="Pus10 N-terminal eukaryotes" evidence="10">
    <location>
        <begin position="125"/>
        <end position="167"/>
    </location>
</feature>
<evidence type="ECO:0000256" key="3">
    <source>
        <dbReference type="ARBA" id="ARBA00022694"/>
    </source>
</evidence>
<dbReference type="FunFam" id="3.30.70.2510:FF:000001">
    <property type="entry name" value="tRNA pseudouridine synthase Pus10"/>
    <property type="match status" value="1"/>
</dbReference>
<feature type="domain" description="Pus10-like C-terminal" evidence="11">
    <location>
        <begin position="173"/>
        <end position="369"/>
    </location>
</feature>
<dbReference type="AlphaFoldDB" id="A0A8J6KZC9"/>
<evidence type="ECO:0000256" key="7">
    <source>
        <dbReference type="ARBA" id="ARBA00076254"/>
    </source>
</evidence>
<dbReference type="InterPro" id="IPR020103">
    <property type="entry name" value="PsdUridine_synth_cat_dom_sf"/>
</dbReference>
<dbReference type="Gene3D" id="3.30.70.2510">
    <property type="match status" value="1"/>
</dbReference>
<evidence type="ECO:0000259" key="10">
    <source>
        <dbReference type="Pfam" id="PF21237"/>
    </source>
</evidence>
<dbReference type="FunFam" id="1.10.10.2050:FF:000001">
    <property type="entry name" value="putative tRNA pseudouridine synthase Pus10"/>
    <property type="match status" value="1"/>
</dbReference>
<dbReference type="Gene3D" id="1.10.10.2050">
    <property type="match status" value="1"/>
</dbReference>
<dbReference type="InterPro" id="IPR039894">
    <property type="entry name" value="Pus10-like"/>
</dbReference>
<organism evidence="12 13">
    <name type="scientific">Microtus ochrogaster</name>
    <name type="common">Prairie vole</name>
    <dbReference type="NCBI Taxonomy" id="79684"/>
    <lineage>
        <taxon>Eukaryota</taxon>
        <taxon>Metazoa</taxon>
        <taxon>Chordata</taxon>
        <taxon>Craniata</taxon>
        <taxon>Vertebrata</taxon>
        <taxon>Euteleostomi</taxon>
        <taxon>Mammalia</taxon>
        <taxon>Eutheria</taxon>
        <taxon>Euarchontoglires</taxon>
        <taxon>Glires</taxon>
        <taxon>Rodentia</taxon>
        <taxon>Myomorpha</taxon>
        <taxon>Muroidea</taxon>
        <taxon>Cricetidae</taxon>
        <taxon>Arvicolinae</taxon>
        <taxon>Microtus</taxon>
    </lineage>
</organism>
<evidence type="ECO:0000256" key="8">
    <source>
        <dbReference type="SAM" id="Coils"/>
    </source>
</evidence>
<dbReference type="GO" id="GO:0160148">
    <property type="term" value="F:tRNA pseudouridine(55) synthase activity"/>
    <property type="evidence" value="ECO:0007669"/>
    <property type="project" value="UniProtKB-EC"/>
</dbReference>
<evidence type="ECO:0000313" key="12">
    <source>
        <dbReference type="EMBL" id="KAH0516096.1"/>
    </source>
</evidence>
<keyword evidence="4" id="KW-0413">Isomerase</keyword>
<dbReference type="Pfam" id="PF21238">
    <property type="entry name" value="Pus10_C"/>
    <property type="match status" value="1"/>
</dbReference>
<dbReference type="EC" id="5.4.99.25" evidence="2"/>
<dbReference type="SUPFAM" id="SSF55120">
    <property type="entry name" value="Pseudouridine synthase"/>
    <property type="match status" value="1"/>
</dbReference>
<name>A0A8J6KZC9_MICOH</name>
<keyword evidence="3" id="KW-0819">tRNA processing</keyword>
<feature type="compositionally biased region" description="Polar residues" evidence="9">
    <location>
        <begin position="79"/>
        <end position="89"/>
    </location>
</feature>
<keyword evidence="8" id="KW-0175">Coiled coil</keyword>
<dbReference type="Pfam" id="PF21237">
    <property type="entry name" value="Pus10_N_euk"/>
    <property type="match status" value="1"/>
</dbReference>
<evidence type="ECO:0000256" key="2">
    <source>
        <dbReference type="ARBA" id="ARBA00012787"/>
    </source>
</evidence>
<dbReference type="GO" id="GO:0003723">
    <property type="term" value="F:RNA binding"/>
    <property type="evidence" value="ECO:0007669"/>
    <property type="project" value="InterPro"/>
</dbReference>
<evidence type="ECO:0000259" key="11">
    <source>
        <dbReference type="Pfam" id="PF21238"/>
    </source>
</evidence>
<protein>
    <recommendedName>
        <fullName evidence="2">tRNA pseudouridine(55) synthase</fullName>
        <ecNumber evidence="2">5.4.99.25</ecNumber>
    </recommendedName>
    <alternativeName>
        <fullName evidence="7">Coiled-coil domain-containing protein 139</fullName>
    </alternativeName>
</protein>
<dbReference type="InterPro" id="IPR048742">
    <property type="entry name" value="Pus10_N_euk"/>
</dbReference>
<comment type="subunit">
    <text evidence="6">Interacts with components of the microprocessor complex DROSHA and DGCR8.</text>
</comment>
<feature type="region of interest" description="Disordered" evidence="9">
    <location>
        <begin position="73"/>
        <end position="103"/>
    </location>
</feature>
<comment type="caution">
    <text evidence="12">The sequence shown here is derived from an EMBL/GenBank/DDBJ whole genome shotgun (WGS) entry which is preliminary data.</text>
</comment>
<comment type="similarity">
    <text evidence="1">Belongs to the pseudouridine synthase Pus10 family.</text>
</comment>
<evidence type="ECO:0000313" key="13">
    <source>
        <dbReference type="Proteomes" id="UP000710432"/>
    </source>
</evidence>
<dbReference type="GO" id="GO:0031119">
    <property type="term" value="P:tRNA pseudouridine synthesis"/>
    <property type="evidence" value="ECO:0007669"/>
    <property type="project" value="TreeGrafter"/>
</dbReference>
<evidence type="ECO:0000256" key="6">
    <source>
        <dbReference type="ARBA" id="ARBA00062635"/>
    </source>
</evidence>
<dbReference type="InterPro" id="IPR048741">
    <property type="entry name" value="Pus10-like_C"/>
</dbReference>
<dbReference type="Proteomes" id="UP000710432">
    <property type="component" value="Unassembled WGS sequence"/>
</dbReference>
<feature type="coiled-coil region" evidence="8">
    <location>
        <begin position="250"/>
        <end position="277"/>
    </location>
</feature>
<evidence type="ECO:0000256" key="5">
    <source>
        <dbReference type="ARBA" id="ARBA00057868"/>
    </source>
</evidence>
<dbReference type="EMBL" id="JAATJU010020763">
    <property type="protein sequence ID" value="KAH0516096.1"/>
    <property type="molecule type" value="Genomic_DNA"/>
</dbReference>